<protein>
    <recommendedName>
        <fullName evidence="1">DUF4055 domain-containing protein</fullName>
    </recommendedName>
</protein>
<proteinExistence type="predicted"/>
<dbReference type="InterPro" id="IPR025129">
    <property type="entry name" value="DUF4055"/>
</dbReference>
<evidence type="ECO:0000259" key="1">
    <source>
        <dbReference type="Pfam" id="PF13264"/>
    </source>
</evidence>
<gene>
    <name evidence="2" type="ordered locus">RLO149_c022800</name>
</gene>
<name>F7ZAQ7_ROSLO</name>
<dbReference type="AlphaFoldDB" id="F7ZAQ7"/>
<dbReference type="RefSeq" id="WP_013962177.1">
    <property type="nucleotide sequence ID" value="NC_015730.1"/>
</dbReference>
<evidence type="ECO:0000313" key="3">
    <source>
        <dbReference type="Proteomes" id="UP000001353"/>
    </source>
</evidence>
<dbReference type="eggNOG" id="ENOG502Z8D8">
    <property type="taxonomic scope" value="Bacteria"/>
</dbReference>
<dbReference type="OrthoDB" id="975664at2"/>
<reference evidence="2 3" key="1">
    <citation type="journal article" date="2011" name="BMC Genomics">
        <title>Comparative genome analysis and genome-guided physiological analysis of Roseobacter litoralis.</title>
        <authorList>
            <person name="Kalhoefer D."/>
            <person name="Thole S."/>
            <person name="Voget S."/>
            <person name="Lehmann R."/>
            <person name="Liesegang H."/>
            <person name="Wollher A."/>
            <person name="Daniel R."/>
            <person name="Simon M."/>
            <person name="Brinkhoff T."/>
        </authorList>
    </citation>
    <scope>NUCLEOTIDE SEQUENCE [LARGE SCALE GENOMIC DNA]</scope>
    <source>
        <strain evidence="3">ATCC 49566 / DSM 6996 / JCM 21268 / NBRC 15278 / OCh 149</strain>
    </source>
</reference>
<sequence>MTAINHVRYDARSKEYNLIRDCLDGERAVKGQGQIYVKKPDGMSMDNYAHYLERGTFYGAPEMTLRALCGLALRKDPVVKLPSRLEPMRLNATHENAPLSVMIEETVREVMSMGRYGILLEFPREGNTVLTTPYFSNWKAEEILDWDTAYVNGRKELTRVVLASDEDFDGSAVYIECLLDDTIYKVRRFIMDGRSRVDMGEEIIPQVGGRALNYIPMVIVSQEGLGVEDVKPPFLDLCTVAVSHFRNSCDREHTMWHLSAPTPWIAGSVPADKIPTQIGAGTIWHLPEGTEVGMLEFQGPGVNAQKALMDEKIDTMATLGARMLSVNMNRNETLDTATQRTRSELALLHAVVVMVEMGLNRQLRLAAQWMGEDADEASIKLSRDFIETTIDPKMMDALNKALMSGSISRETYMANLRKGEIIDANRTDEEELGAIEEDGGDLSNIIPIAQT</sequence>
<feature type="domain" description="DUF4055" evidence="1">
    <location>
        <begin position="233"/>
        <end position="370"/>
    </location>
</feature>
<dbReference type="EMBL" id="CP002623">
    <property type="protein sequence ID" value="AEI94253.1"/>
    <property type="molecule type" value="Genomic_DNA"/>
</dbReference>
<evidence type="ECO:0000313" key="2">
    <source>
        <dbReference type="EMBL" id="AEI94253.1"/>
    </source>
</evidence>
<dbReference type="Proteomes" id="UP000001353">
    <property type="component" value="Chromosome"/>
</dbReference>
<accession>F7ZAQ7</accession>
<dbReference type="KEGG" id="rli:RLO149_c022800"/>
<dbReference type="STRING" id="391595.RLO149_c022800"/>
<keyword evidence="3" id="KW-1185">Reference proteome</keyword>
<dbReference type="HOGENOM" id="CLU_041779_1_0_5"/>
<organism evidence="2 3">
    <name type="scientific">Roseobacter litoralis (strain ATCC 49566 / DSM 6996 / JCM 21268 / NBRC 15278 / OCh 149)</name>
    <dbReference type="NCBI Taxonomy" id="391595"/>
    <lineage>
        <taxon>Bacteria</taxon>
        <taxon>Pseudomonadati</taxon>
        <taxon>Pseudomonadota</taxon>
        <taxon>Alphaproteobacteria</taxon>
        <taxon>Rhodobacterales</taxon>
        <taxon>Roseobacteraceae</taxon>
        <taxon>Roseobacter</taxon>
    </lineage>
</organism>
<dbReference type="Pfam" id="PF13264">
    <property type="entry name" value="DUF4055"/>
    <property type="match status" value="1"/>
</dbReference>